<evidence type="ECO:0000313" key="1">
    <source>
        <dbReference type="EMBL" id="QHU35878.1"/>
    </source>
</evidence>
<dbReference type="AlphaFoldDB" id="A0A6C0M0Q1"/>
<organism evidence="1">
    <name type="scientific">viral metagenome</name>
    <dbReference type="NCBI Taxonomy" id="1070528"/>
    <lineage>
        <taxon>unclassified sequences</taxon>
        <taxon>metagenomes</taxon>
        <taxon>organismal metagenomes</taxon>
    </lineage>
</organism>
<sequence length="164" mass="19507">MTEFDIKKYLKKLKTTLEEKDLESFYVMCDRSDFIPMKGYHRPIDIIKMFAEKAPYYTGKRVAHISLYVNSKGLKTNEFVFSIKITIDKILENGKFSQKFSNMRGVMINFKPNDLEKRRFHIKDVEKWMRLCADGTLYIDTFNGNWYTNVLKILKKKGIDFEND</sequence>
<proteinExistence type="predicted"/>
<reference evidence="1" key="1">
    <citation type="journal article" date="2020" name="Nature">
        <title>Giant virus diversity and host interactions through global metagenomics.</title>
        <authorList>
            <person name="Schulz F."/>
            <person name="Roux S."/>
            <person name="Paez-Espino D."/>
            <person name="Jungbluth S."/>
            <person name="Walsh D.A."/>
            <person name="Denef V.J."/>
            <person name="McMahon K.D."/>
            <person name="Konstantinidis K.T."/>
            <person name="Eloe-Fadrosh E.A."/>
            <person name="Kyrpides N.C."/>
            <person name="Woyke T."/>
        </authorList>
    </citation>
    <scope>NUCLEOTIDE SEQUENCE</scope>
    <source>
        <strain evidence="1">GVMAG-S-1035085-51</strain>
    </source>
</reference>
<protein>
    <submittedName>
        <fullName evidence="1">Uncharacterized protein</fullName>
    </submittedName>
</protein>
<dbReference type="EMBL" id="MN740614">
    <property type="protein sequence ID" value="QHU35878.1"/>
    <property type="molecule type" value="Genomic_DNA"/>
</dbReference>
<name>A0A6C0M0Q1_9ZZZZ</name>
<accession>A0A6C0M0Q1</accession>